<sequence length="92" mass="10045">MFDRFRLTYRLRLDATGVHVTVGKPPARFLNAVQDIAALHGIDRGTIDCKGAGRHARLRFSDDFPERGRQAIRNVWTPPTGPGSGGGMRASG</sequence>
<dbReference type="Pfam" id="PF12321">
    <property type="entry name" value="DUF3634"/>
    <property type="match status" value="1"/>
</dbReference>
<accession>A0ABU3B629</accession>
<evidence type="ECO:0000313" key="3">
    <source>
        <dbReference type="Proteomes" id="UP001259982"/>
    </source>
</evidence>
<dbReference type="RefSeq" id="WP_311657874.1">
    <property type="nucleotide sequence ID" value="NZ_JAVRHY010000004.1"/>
</dbReference>
<reference evidence="2 3" key="1">
    <citation type="submission" date="2023-09" db="EMBL/GenBank/DDBJ databases">
        <authorList>
            <person name="Rey-Velasco X."/>
        </authorList>
    </citation>
    <scope>NUCLEOTIDE SEQUENCE [LARGE SCALE GENOMIC DNA]</scope>
    <source>
        <strain evidence="2 3">P385</strain>
    </source>
</reference>
<comment type="caution">
    <text evidence="2">The sequence shown here is derived from an EMBL/GenBank/DDBJ whole genome shotgun (WGS) entry which is preliminary data.</text>
</comment>
<name>A0ABU3B629_9GAMM</name>
<feature type="region of interest" description="Disordered" evidence="1">
    <location>
        <begin position="73"/>
        <end position="92"/>
    </location>
</feature>
<keyword evidence="3" id="KW-1185">Reference proteome</keyword>
<evidence type="ECO:0000256" key="1">
    <source>
        <dbReference type="SAM" id="MobiDB-lite"/>
    </source>
</evidence>
<dbReference type="Proteomes" id="UP001259982">
    <property type="component" value="Unassembled WGS sequence"/>
</dbReference>
<proteinExistence type="predicted"/>
<organism evidence="2 3">
    <name type="scientific">Spectribacter acetivorans</name>
    <dbReference type="NCBI Taxonomy" id="3075603"/>
    <lineage>
        <taxon>Bacteria</taxon>
        <taxon>Pseudomonadati</taxon>
        <taxon>Pseudomonadota</taxon>
        <taxon>Gammaproteobacteria</taxon>
        <taxon>Salinisphaerales</taxon>
        <taxon>Salinisphaeraceae</taxon>
        <taxon>Spectribacter</taxon>
    </lineage>
</organism>
<evidence type="ECO:0000313" key="2">
    <source>
        <dbReference type="EMBL" id="MDT0617907.1"/>
    </source>
</evidence>
<feature type="compositionally biased region" description="Gly residues" evidence="1">
    <location>
        <begin position="82"/>
        <end position="92"/>
    </location>
</feature>
<protein>
    <submittedName>
        <fullName evidence="2">DUF3634 family protein</fullName>
    </submittedName>
</protein>
<dbReference type="InterPro" id="IPR022090">
    <property type="entry name" value="DUF3634"/>
</dbReference>
<dbReference type="EMBL" id="JAVRHY010000004">
    <property type="protein sequence ID" value="MDT0617907.1"/>
    <property type="molecule type" value="Genomic_DNA"/>
</dbReference>
<gene>
    <name evidence="2" type="ORF">RM531_05440</name>
</gene>